<accession>A0A2M4DDK6</accession>
<keyword evidence="1" id="KW-0812">Transmembrane</keyword>
<organism evidence="2">
    <name type="scientific">Anopheles darlingi</name>
    <name type="common">Mosquito</name>
    <dbReference type="NCBI Taxonomy" id="43151"/>
    <lineage>
        <taxon>Eukaryota</taxon>
        <taxon>Metazoa</taxon>
        <taxon>Ecdysozoa</taxon>
        <taxon>Arthropoda</taxon>
        <taxon>Hexapoda</taxon>
        <taxon>Insecta</taxon>
        <taxon>Pterygota</taxon>
        <taxon>Neoptera</taxon>
        <taxon>Endopterygota</taxon>
        <taxon>Diptera</taxon>
        <taxon>Nematocera</taxon>
        <taxon>Culicoidea</taxon>
        <taxon>Culicidae</taxon>
        <taxon>Anophelinae</taxon>
        <taxon>Anopheles</taxon>
    </lineage>
</organism>
<dbReference type="AlphaFoldDB" id="A0A2M4DDK6"/>
<reference evidence="2" key="1">
    <citation type="submission" date="2018-01" db="EMBL/GenBank/DDBJ databases">
        <title>An insight into the sialome of Amazonian anophelines.</title>
        <authorList>
            <person name="Ribeiro J.M."/>
            <person name="Scarpassa V."/>
            <person name="Calvo E."/>
        </authorList>
    </citation>
    <scope>NUCLEOTIDE SEQUENCE</scope>
</reference>
<feature type="transmembrane region" description="Helical" evidence="1">
    <location>
        <begin position="9"/>
        <end position="28"/>
    </location>
</feature>
<sequence length="105" mass="11604">MSSSTIASVFWPAVVVVVIVVAVTVTAWCNSILCVCWDGGLASSCEIEQKSNNTGSRTSSRAFWWGEKSIKGPIYSSSFSSVLSFHLLHTSYSFFYSFFTLFFCI</sequence>
<dbReference type="EMBL" id="GGFL01011492">
    <property type="protein sequence ID" value="MBW75670.1"/>
    <property type="molecule type" value="Transcribed_RNA"/>
</dbReference>
<evidence type="ECO:0000313" key="2">
    <source>
        <dbReference type="EMBL" id="MBW75670.1"/>
    </source>
</evidence>
<name>A0A2M4DDK6_ANODA</name>
<proteinExistence type="predicted"/>
<evidence type="ECO:0000256" key="1">
    <source>
        <dbReference type="SAM" id="Phobius"/>
    </source>
</evidence>
<keyword evidence="1" id="KW-1133">Transmembrane helix</keyword>
<protein>
    <submittedName>
        <fullName evidence="2">Putative secreted protein</fullName>
    </submittedName>
</protein>
<keyword evidence="1" id="KW-0472">Membrane</keyword>